<gene>
    <name evidence="13" type="ORF">CI15_23010</name>
</gene>
<evidence type="ECO:0000313" key="14">
    <source>
        <dbReference type="Proteomes" id="UP000075613"/>
    </source>
</evidence>
<evidence type="ECO:0000256" key="1">
    <source>
        <dbReference type="ARBA" id="ARBA00004383"/>
    </source>
</evidence>
<comment type="caution">
    <text evidence="13">The sequence shown here is derived from an EMBL/GenBank/DDBJ whole genome shotgun (WGS) entry which is preliminary data.</text>
</comment>
<dbReference type="InterPro" id="IPR037682">
    <property type="entry name" value="TonB_C"/>
</dbReference>
<evidence type="ECO:0000256" key="11">
    <source>
        <dbReference type="SAM" id="Phobius"/>
    </source>
</evidence>
<keyword evidence="9 11" id="KW-0472">Membrane</keyword>
<feature type="domain" description="TonB C-terminal" evidence="12">
    <location>
        <begin position="151"/>
        <end position="240"/>
    </location>
</feature>
<keyword evidence="3" id="KW-0813">Transport</keyword>
<dbReference type="InterPro" id="IPR006260">
    <property type="entry name" value="TonB/TolA_C"/>
</dbReference>
<evidence type="ECO:0000256" key="3">
    <source>
        <dbReference type="ARBA" id="ARBA00022448"/>
    </source>
</evidence>
<dbReference type="Proteomes" id="UP000075613">
    <property type="component" value="Unassembled WGS sequence"/>
</dbReference>
<feature type="transmembrane region" description="Helical" evidence="11">
    <location>
        <begin position="12"/>
        <end position="35"/>
    </location>
</feature>
<feature type="compositionally biased region" description="Low complexity" evidence="10">
    <location>
        <begin position="138"/>
        <end position="156"/>
    </location>
</feature>
<keyword evidence="14" id="KW-1185">Reference proteome</keyword>
<comment type="similarity">
    <text evidence="2">Belongs to the TonB family.</text>
</comment>
<dbReference type="Gene3D" id="3.30.1150.10">
    <property type="match status" value="1"/>
</dbReference>
<evidence type="ECO:0000256" key="7">
    <source>
        <dbReference type="ARBA" id="ARBA00022927"/>
    </source>
</evidence>
<dbReference type="GO" id="GO:0055085">
    <property type="term" value="P:transmembrane transport"/>
    <property type="evidence" value="ECO:0007669"/>
    <property type="project" value="InterPro"/>
</dbReference>
<keyword evidence="4" id="KW-1003">Cell membrane</keyword>
<organism evidence="13 14">
    <name type="scientific">Paraburkholderia monticola</name>
    <dbReference type="NCBI Taxonomy" id="1399968"/>
    <lineage>
        <taxon>Bacteria</taxon>
        <taxon>Pseudomonadati</taxon>
        <taxon>Pseudomonadota</taxon>
        <taxon>Betaproteobacteria</taxon>
        <taxon>Burkholderiales</taxon>
        <taxon>Burkholderiaceae</taxon>
        <taxon>Paraburkholderia</taxon>
    </lineage>
</organism>
<dbReference type="GO" id="GO:0015031">
    <property type="term" value="P:protein transport"/>
    <property type="evidence" value="ECO:0007669"/>
    <property type="project" value="UniProtKB-KW"/>
</dbReference>
<name>A0A149PJF6_9BURK</name>
<dbReference type="PANTHER" id="PTHR33446:SF2">
    <property type="entry name" value="PROTEIN TONB"/>
    <property type="match status" value="1"/>
</dbReference>
<evidence type="ECO:0000256" key="2">
    <source>
        <dbReference type="ARBA" id="ARBA00006555"/>
    </source>
</evidence>
<accession>A0A149PJF6</accession>
<dbReference type="PANTHER" id="PTHR33446">
    <property type="entry name" value="PROTEIN TONB-RELATED"/>
    <property type="match status" value="1"/>
</dbReference>
<protein>
    <submittedName>
        <fullName evidence="13">Energy transducer TonB</fullName>
    </submittedName>
</protein>
<sequence>MAEGPGVRKLRTAVACLIALGIWLLVLMALSSGLLNTNPPLQQPAPLDMHLVVLDEPAPPAPRAPRTPTAVPAEQAPPPARTQPRTSSHRALPPVPARPPTQTTPAAAAPSAPVASQAQRASPDERAEQPADSASPQTSSGHAAAPGAAAPSSTAARSISQPLPSLPDDLREQAYQTVATARFTIHADGSVDVELIQATPNPRLNQLLLDALRRWRFFPALRDGQPVESTQDIRVHFNVS</sequence>
<dbReference type="InterPro" id="IPR051045">
    <property type="entry name" value="TonB-dependent_transducer"/>
</dbReference>
<dbReference type="SUPFAM" id="SSF74653">
    <property type="entry name" value="TolA/TonB C-terminal domain"/>
    <property type="match status" value="1"/>
</dbReference>
<dbReference type="EMBL" id="LRBG01000035">
    <property type="protein sequence ID" value="KXU85154.1"/>
    <property type="molecule type" value="Genomic_DNA"/>
</dbReference>
<evidence type="ECO:0000256" key="10">
    <source>
        <dbReference type="SAM" id="MobiDB-lite"/>
    </source>
</evidence>
<keyword evidence="5" id="KW-0997">Cell inner membrane</keyword>
<dbReference type="PROSITE" id="PS52015">
    <property type="entry name" value="TONB_CTD"/>
    <property type="match status" value="1"/>
</dbReference>
<dbReference type="AlphaFoldDB" id="A0A149PJF6"/>
<dbReference type="GO" id="GO:0098797">
    <property type="term" value="C:plasma membrane protein complex"/>
    <property type="evidence" value="ECO:0007669"/>
    <property type="project" value="TreeGrafter"/>
</dbReference>
<comment type="subcellular location">
    <subcellularLocation>
        <location evidence="1">Cell inner membrane</location>
        <topology evidence="1">Single-pass membrane protein</topology>
        <orientation evidence="1">Periplasmic side</orientation>
    </subcellularLocation>
</comment>
<dbReference type="STRING" id="1399968.CI15_23010"/>
<evidence type="ECO:0000256" key="4">
    <source>
        <dbReference type="ARBA" id="ARBA00022475"/>
    </source>
</evidence>
<feature type="compositionally biased region" description="Low complexity" evidence="10">
    <location>
        <begin position="100"/>
        <end position="121"/>
    </location>
</feature>
<dbReference type="GO" id="GO:0031992">
    <property type="term" value="F:energy transducer activity"/>
    <property type="evidence" value="ECO:0007669"/>
    <property type="project" value="TreeGrafter"/>
</dbReference>
<dbReference type="Pfam" id="PF03544">
    <property type="entry name" value="TonB_C"/>
    <property type="match status" value="1"/>
</dbReference>
<evidence type="ECO:0000256" key="5">
    <source>
        <dbReference type="ARBA" id="ARBA00022519"/>
    </source>
</evidence>
<evidence type="ECO:0000256" key="8">
    <source>
        <dbReference type="ARBA" id="ARBA00022989"/>
    </source>
</evidence>
<reference evidence="13 14" key="1">
    <citation type="journal article" date="2015" name="Int. J. Syst. Evol. Microbiol.">
        <title>Burkholderia monticola sp. nov., isolated from mountain soil.</title>
        <authorList>
            <person name="Baek I."/>
            <person name="Seo B."/>
            <person name="Lee I."/>
            <person name="Yi H."/>
            <person name="Chun J."/>
        </authorList>
    </citation>
    <scope>NUCLEOTIDE SEQUENCE [LARGE SCALE GENOMIC DNA]</scope>
    <source>
        <strain evidence="13 14">JC2948</strain>
    </source>
</reference>
<keyword evidence="8 11" id="KW-1133">Transmembrane helix</keyword>
<evidence type="ECO:0000256" key="6">
    <source>
        <dbReference type="ARBA" id="ARBA00022692"/>
    </source>
</evidence>
<keyword evidence="6 11" id="KW-0812">Transmembrane</keyword>
<evidence type="ECO:0000313" key="13">
    <source>
        <dbReference type="EMBL" id="KXU85154.1"/>
    </source>
</evidence>
<evidence type="ECO:0000256" key="9">
    <source>
        <dbReference type="ARBA" id="ARBA00023136"/>
    </source>
</evidence>
<feature type="region of interest" description="Disordered" evidence="10">
    <location>
        <begin position="56"/>
        <end position="167"/>
    </location>
</feature>
<keyword evidence="7" id="KW-0653">Protein transport</keyword>
<proteinExistence type="inferred from homology"/>
<dbReference type="NCBIfam" id="TIGR01352">
    <property type="entry name" value="tonB_Cterm"/>
    <property type="match status" value="1"/>
</dbReference>
<evidence type="ECO:0000259" key="12">
    <source>
        <dbReference type="PROSITE" id="PS52015"/>
    </source>
</evidence>